<sequence>MAGCKLLNSIKRDCVYKIGGLKRLFLINYDLSNQYVFDSDGVITTITPASGEKIYQIDFSDNSASWTDDLILVSRSQKYRTSTINFQISDLNKDVLNEGDALSLGTFTAFVVDRNDTIICLGRENGLQATSFNYNSGAAEGDAVSFTTILVGNEKELPKLVKNESVITSLVDNVVVLNE</sequence>
<organism evidence="1">
    <name type="scientific">termite gut metagenome</name>
    <dbReference type="NCBI Taxonomy" id="433724"/>
    <lineage>
        <taxon>unclassified sequences</taxon>
        <taxon>metagenomes</taxon>
        <taxon>organismal metagenomes</taxon>
    </lineage>
</organism>
<proteinExistence type="predicted"/>
<dbReference type="EMBL" id="SNRY01000258">
    <property type="protein sequence ID" value="KAA6343659.1"/>
    <property type="molecule type" value="Genomic_DNA"/>
</dbReference>
<evidence type="ECO:0000313" key="1">
    <source>
        <dbReference type="EMBL" id="KAA6343659.1"/>
    </source>
</evidence>
<gene>
    <name evidence="1" type="ORF">EZS27_008664</name>
</gene>
<reference evidence="1" key="1">
    <citation type="submission" date="2019-03" db="EMBL/GenBank/DDBJ databases">
        <title>Single cell metagenomics reveals metabolic interactions within the superorganism composed of flagellate Streblomastix strix and complex community of Bacteroidetes bacteria on its surface.</title>
        <authorList>
            <person name="Treitli S.C."/>
            <person name="Kolisko M."/>
            <person name="Husnik F."/>
            <person name="Keeling P."/>
            <person name="Hampl V."/>
        </authorList>
    </citation>
    <scope>NUCLEOTIDE SEQUENCE</scope>
    <source>
        <strain evidence="1">STM</strain>
    </source>
</reference>
<accession>A0A5J4SBX8</accession>
<dbReference type="AlphaFoldDB" id="A0A5J4SBX8"/>
<protein>
    <submittedName>
        <fullName evidence="1">Uncharacterized protein</fullName>
    </submittedName>
</protein>
<name>A0A5J4SBX8_9ZZZZ</name>
<comment type="caution">
    <text evidence="1">The sequence shown here is derived from an EMBL/GenBank/DDBJ whole genome shotgun (WGS) entry which is preliminary data.</text>
</comment>